<proteinExistence type="inferred from homology"/>
<dbReference type="AlphaFoldDB" id="A0A1G5ABS7"/>
<comment type="subunit">
    <text evidence="1">Forms oligomers.</text>
</comment>
<keyword evidence="1" id="KW-0805">Transcription regulation</keyword>
<reference evidence="3 4" key="1">
    <citation type="submission" date="2016-10" db="EMBL/GenBank/DDBJ databases">
        <authorList>
            <person name="de Groot N.N."/>
        </authorList>
    </citation>
    <scope>NUCLEOTIDE SEQUENCE [LARGE SCALE GENOMIC DNA]</scope>
    <source>
        <strain evidence="3 4">AA1</strain>
    </source>
</reference>
<evidence type="ECO:0000313" key="4">
    <source>
        <dbReference type="Proteomes" id="UP000198870"/>
    </source>
</evidence>
<organism evidence="3 4">
    <name type="scientific">Desulfoluna spongiiphila</name>
    <dbReference type="NCBI Taxonomy" id="419481"/>
    <lineage>
        <taxon>Bacteria</taxon>
        <taxon>Pseudomonadati</taxon>
        <taxon>Thermodesulfobacteriota</taxon>
        <taxon>Desulfobacteria</taxon>
        <taxon>Desulfobacterales</taxon>
        <taxon>Desulfolunaceae</taxon>
        <taxon>Desulfoluna</taxon>
    </lineage>
</organism>
<dbReference type="GO" id="GO:0000976">
    <property type="term" value="F:transcription cis-regulatory region binding"/>
    <property type="evidence" value="ECO:0007669"/>
    <property type="project" value="TreeGrafter"/>
</dbReference>
<sequence>MSAFRGTSNHTLDPKGRLIIPSRFRSVIKAGREECVMVTKLDGALYAYTMEEWDTFETRLRKAMGKHMNKIRRFIIGSAQACPLDKQGRIQIPKDLRDYADIRPEGDVTLIGLVERFEIWQSDKLKDEQDAIEELLQTDEARDELMELGL</sequence>
<evidence type="ECO:0000256" key="1">
    <source>
        <dbReference type="HAMAP-Rule" id="MF_01008"/>
    </source>
</evidence>
<dbReference type="GO" id="GO:0009295">
    <property type="term" value="C:nucleoid"/>
    <property type="evidence" value="ECO:0007669"/>
    <property type="project" value="UniProtKB-SubCell"/>
</dbReference>
<protein>
    <recommendedName>
        <fullName evidence="1">Transcriptional regulator MraZ</fullName>
    </recommendedName>
</protein>
<dbReference type="STRING" id="419481.SAMN05216233_10120"/>
<dbReference type="InterPro" id="IPR003444">
    <property type="entry name" value="MraZ"/>
</dbReference>
<comment type="similarity">
    <text evidence="1">Belongs to the MraZ family.</text>
</comment>
<dbReference type="OrthoDB" id="9807753at2"/>
<feature type="domain" description="MraZ" evidence="2">
    <location>
        <begin position="4"/>
        <end position="62"/>
    </location>
</feature>
<dbReference type="CDD" id="cd16321">
    <property type="entry name" value="MraZ_C"/>
    <property type="match status" value="1"/>
</dbReference>
<dbReference type="EMBL" id="FMUX01000001">
    <property type="protein sequence ID" value="SCX75342.1"/>
    <property type="molecule type" value="Genomic_DNA"/>
</dbReference>
<dbReference type="InterPro" id="IPR035642">
    <property type="entry name" value="MraZ_N"/>
</dbReference>
<name>A0A1G5ABS7_9BACT</name>
<dbReference type="Proteomes" id="UP000198870">
    <property type="component" value="Unassembled WGS sequence"/>
</dbReference>
<dbReference type="GO" id="GO:2000143">
    <property type="term" value="P:negative regulation of DNA-templated transcription initiation"/>
    <property type="evidence" value="ECO:0007669"/>
    <property type="project" value="TreeGrafter"/>
</dbReference>
<evidence type="ECO:0000313" key="3">
    <source>
        <dbReference type="EMBL" id="SCX75342.1"/>
    </source>
</evidence>
<dbReference type="InterPro" id="IPR037914">
    <property type="entry name" value="SpoVT-AbrB_sf"/>
</dbReference>
<dbReference type="InterPro" id="IPR020603">
    <property type="entry name" value="MraZ_dom"/>
</dbReference>
<dbReference type="Gene3D" id="3.40.1550.20">
    <property type="entry name" value="Transcriptional regulator MraZ domain"/>
    <property type="match status" value="1"/>
</dbReference>
<keyword evidence="4" id="KW-1185">Reference proteome</keyword>
<gene>
    <name evidence="1" type="primary">mraZ</name>
    <name evidence="3" type="ORF">SAMN05216233_10120</name>
</gene>
<evidence type="ECO:0000259" key="2">
    <source>
        <dbReference type="Pfam" id="PF02381"/>
    </source>
</evidence>
<dbReference type="InterPro" id="IPR038619">
    <property type="entry name" value="MraZ_sf"/>
</dbReference>
<dbReference type="HAMAP" id="MF_01008">
    <property type="entry name" value="MraZ"/>
    <property type="match status" value="1"/>
</dbReference>
<feature type="domain" description="MraZ" evidence="2">
    <location>
        <begin position="76"/>
        <end position="142"/>
    </location>
</feature>
<dbReference type="InterPro" id="IPR035644">
    <property type="entry name" value="MraZ_C"/>
</dbReference>
<keyword evidence="1" id="KW-0804">Transcription</keyword>
<dbReference type="Pfam" id="PF02381">
    <property type="entry name" value="MraZ"/>
    <property type="match status" value="2"/>
</dbReference>
<dbReference type="PANTHER" id="PTHR34701">
    <property type="entry name" value="TRANSCRIPTIONAL REGULATOR MRAZ"/>
    <property type="match status" value="1"/>
</dbReference>
<dbReference type="CDD" id="cd16320">
    <property type="entry name" value="MraZ_N"/>
    <property type="match status" value="1"/>
</dbReference>
<dbReference type="PANTHER" id="PTHR34701:SF1">
    <property type="entry name" value="TRANSCRIPTIONAL REGULATOR MRAZ"/>
    <property type="match status" value="1"/>
</dbReference>
<dbReference type="GO" id="GO:0005737">
    <property type="term" value="C:cytoplasm"/>
    <property type="evidence" value="ECO:0007669"/>
    <property type="project" value="UniProtKB-UniRule"/>
</dbReference>
<comment type="subcellular location">
    <subcellularLocation>
        <location evidence="1">Cytoplasm</location>
        <location evidence="1">Nucleoid</location>
    </subcellularLocation>
</comment>
<dbReference type="GO" id="GO:0003700">
    <property type="term" value="F:DNA-binding transcription factor activity"/>
    <property type="evidence" value="ECO:0007669"/>
    <property type="project" value="UniProtKB-UniRule"/>
</dbReference>
<accession>A0A1G5ABS7</accession>
<keyword evidence="1" id="KW-0238">DNA-binding</keyword>
<dbReference type="SUPFAM" id="SSF89447">
    <property type="entry name" value="AbrB/MazE/MraZ-like"/>
    <property type="match status" value="1"/>
</dbReference>
<dbReference type="RefSeq" id="WP_092207047.1">
    <property type="nucleotide sequence ID" value="NZ_FMUX01000001.1"/>
</dbReference>
<keyword evidence="1" id="KW-0963">Cytoplasm</keyword>